<name>A0A3N1HLI2_9ACTN</name>
<organism evidence="4 5">
    <name type="scientific">Pseudokineococcus lusitanus</name>
    <dbReference type="NCBI Taxonomy" id="763993"/>
    <lineage>
        <taxon>Bacteria</taxon>
        <taxon>Bacillati</taxon>
        <taxon>Actinomycetota</taxon>
        <taxon>Actinomycetes</taxon>
        <taxon>Kineosporiales</taxon>
        <taxon>Kineosporiaceae</taxon>
        <taxon>Pseudokineococcus</taxon>
    </lineage>
</organism>
<comment type="function">
    <text evidence="2 3">Removes the phosphate from trehalose 6-phosphate to produce free trehalose.</text>
</comment>
<dbReference type="InterPro" id="IPR003337">
    <property type="entry name" value="Trehalose_PPase"/>
</dbReference>
<dbReference type="UniPathway" id="UPA00299"/>
<evidence type="ECO:0000256" key="1">
    <source>
        <dbReference type="ARBA" id="ARBA00022801"/>
    </source>
</evidence>
<comment type="similarity">
    <text evidence="3">Belongs to the trehalose phosphatase family.</text>
</comment>
<dbReference type="PANTHER" id="PTHR43768">
    <property type="entry name" value="TREHALOSE 6-PHOSPHATE PHOSPHATASE"/>
    <property type="match status" value="1"/>
</dbReference>
<keyword evidence="3" id="KW-0460">Magnesium</keyword>
<dbReference type="InterPro" id="IPR023214">
    <property type="entry name" value="HAD_sf"/>
</dbReference>
<dbReference type="GO" id="GO:0046872">
    <property type="term" value="F:metal ion binding"/>
    <property type="evidence" value="ECO:0007669"/>
    <property type="project" value="UniProtKB-KW"/>
</dbReference>
<keyword evidence="1 3" id="KW-0378">Hydrolase</keyword>
<dbReference type="OrthoDB" id="9816160at2"/>
<accession>A0A3N1HLI2</accession>
<dbReference type="Gene3D" id="3.30.70.1020">
    <property type="entry name" value="Trehalose-6-phosphate phosphatase related protein, domain 2"/>
    <property type="match status" value="1"/>
</dbReference>
<dbReference type="GO" id="GO:0004805">
    <property type="term" value="F:trehalose-phosphatase activity"/>
    <property type="evidence" value="ECO:0007669"/>
    <property type="project" value="UniProtKB-EC"/>
</dbReference>
<dbReference type="Pfam" id="PF02358">
    <property type="entry name" value="Trehalose_PPase"/>
    <property type="match status" value="1"/>
</dbReference>
<gene>
    <name evidence="4" type="ORF">EDC03_1972</name>
</gene>
<comment type="cofactor">
    <cofactor evidence="3">
        <name>Mg(2+)</name>
        <dbReference type="ChEBI" id="CHEBI:18420"/>
    </cofactor>
</comment>
<dbReference type="Gene3D" id="3.40.50.1000">
    <property type="entry name" value="HAD superfamily/HAD-like"/>
    <property type="match status" value="1"/>
</dbReference>
<dbReference type="GO" id="GO:0005992">
    <property type="term" value="P:trehalose biosynthetic process"/>
    <property type="evidence" value="ECO:0007669"/>
    <property type="project" value="UniProtKB-UniPathway"/>
</dbReference>
<dbReference type="EC" id="3.1.3.12" evidence="3"/>
<evidence type="ECO:0000313" key="5">
    <source>
        <dbReference type="Proteomes" id="UP000276232"/>
    </source>
</evidence>
<keyword evidence="3" id="KW-0479">Metal-binding</keyword>
<dbReference type="NCBIfam" id="TIGR00685">
    <property type="entry name" value="T6PP"/>
    <property type="match status" value="1"/>
</dbReference>
<dbReference type="SUPFAM" id="SSF56784">
    <property type="entry name" value="HAD-like"/>
    <property type="match status" value="1"/>
</dbReference>
<dbReference type="InParanoid" id="A0A3N1HLI2"/>
<dbReference type="InterPro" id="IPR036412">
    <property type="entry name" value="HAD-like_sf"/>
</dbReference>
<comment type="caution">
    <text evidence="4">The sequence shown here is derived from an EMBL/GenBank/DDBJ whole genome shotgun (WGS) entry which is preliminary data.</text>
</comment>
<evidence type="ECO:0000313" key="4">
    <source>
        <dbReference type="EMBL" id="ROP43367.1"/>
    </source>
</evidence>
<dbReference type="PANTHER" id="PTHR43768:SF3">
    <property type="entry name" value="TREHALOSE 6-PHOSPHATE PHOSPHATASE"/>
    <property type="match status" value="1"/>
</dbReference>
<dbReference type="AlphaFoldDB" id="A0A3N1HLI2"/>
<protein>
    <recommendedName>
        <fullName evidence="3">Trehalose 6-phosphate phosphatase</fullName>
        <ecNumber evidence="3">3.1.3.12</ecNumber>
    </recommendedName>
</protein>
<dbReference type="InterPro" id="IPR044651">
    <property type="entry name" value="OTSB-like"/>
</dbReference>
<evidence type="ECO:0000256" key="2">
    <source>
        <dbReference type="ARBA" id="ARBA00024179"/>
    </source>
</evidence>
<sequence>MSTDATGTPSTDASFRAALDAFAARTRPLVALDFDGCLAPLVDDRDAARPTPRAAAALAALGDLPEDRRPLLALVSGRPLEPLSRLAAPPAGTALVGSHGAEVRLPGDDAATAPLEEHERALLADVTAAVRRVVETHPGTDLEPKPAGAVLHTRNADVATASAAARAVVDGPGRLPGVHALRGKDVVELAVLDVDKGRSVQMLRERLGADVVLYAGDDVTDEHALAVLDPAAGDVGVKVGPGETAASFRVADPDAVAEVLEHLVAAFSR</sequence>
<proteinExistence type="inferred from homology"/>
<comment type="catalytic activity">
    <reaction evidence="3">
        <text>alpha,alpha-trehalose 6-phosphate + H2O = alpha,alpha-trehalose + phosphate</text>
        <dbReference type="Rhea" id="RHEA:23420"/>
        <dbReference type="ChEBI" id="CHEBI:15377"/>
        <dbReference type="ChEBI" id="CHEBI:16551"/>
        <dbReference type="ChEBI" id="CHEBI:43474"/>
        <dbReference type="ChEBI" id="CHEBI:58429"/>
        <dbReference type="EC" id="3.1.3.12"/>
    </reaction>
</comment>
<dbReference type="RefSeq" id="WP_123380020.1">
    <property type="nucleotide sequence ID" value="NZ_RJKN01000004.1"/>
</dbReference>
<keyword evidence="5" id="KW-1185">Reference proteome</keyword>
<dbReference type="FunCoup" id="A0A3N1HLI2">
    <property type="interactions" value="21"/>
</dbReference>
<comment type="pathway">
    <text evidence="3">Glycan biosynthesis; trehalose biosynthesis.</text>
</comment>
<evidence type="ECO:0000256" key="3">
    <source>
        <dbReference type="RuleBase" id="RU361117"/>
    </source>
</evidence>
<dbReference type="Proteomes" id="UP000276232">
    <property type="component" value="Unassembled WGS sequence"/>
</dbReference>
<reference evidence="4 5" key="1">
    <citation type="journal article" date="2015" name="Stand. Genomic Sci.">
        <title>Genomic Encyclopedia of Bacterial and Archaeal Type Strains, Phase III: the genomes of soil and plant-associated and newly described type strains.</title>
        <authorList>
            <person name="Whitman W.B."/>
            <person name="Woyke T."/>
            <person name="Klenk H.P."/>
            <person name="Zhou Y."/>
            <person name="Lilburn T.G."/>
            <person name="Beck B.J."/>
            <person name="De Vos P."/>
            <person name="Vandamme P."/>
            <person name="Eisen J.A."/>
            <person name="Garrity G."/>
            <person name="Hugenholtz P."/>
            <person name="Kyrpides N.C."/>
        </authorList>
    </citation>
    <scope>NUCLEOTIDE SEQUENCE [LARGE SCALE GENOMIC DNA]</scope>
    <source>
        <strain evidence="4 5">CECT 7306</strain>
    </source>
</reference>
<dbReference type="EMBL" id="RJKN01000004">
    <property type="protein sequence ID" value="ROP43367.1"/>
    <property type="molecule type" value="Genomic_DNA"/>
</dbReference>